<comment type="caution">
    <text evidence="1">The sequence shown here is derived from an EMBL/GenBank/DDBJ whole genome shotgun (WGS) entry which is preliminary data.</text>
</comment>
<dbReference type="EMBL" id="VSSQ01048953">
    <property type="protein sequence ID" value="MPN03000.1"/>
    <property type="molecule type" value="Genomic_DNA"/>
</dbReference>
<protein>
    <recommendedName>
        <fullName evidence="2">DGC domain-containing protein</fullName>
    </recommendedName>
</protein>
<accession>A0A645ENS4</accession>
<reference evidence="1" key="1">
    <citation type="submission" date="2019-08" db="EMBL/GenBank/DDBJ databases">
        <authorList>
            <person name="Kucharzyk K."/>
            <person name="Murdoch R.W."/>
            <person name="Higgins S."/>
            <person name="Loffler F."/>
        </authorList>
    </citation>
    <scope>NUCLEOTIDE SEQUENCE</scope>
</reference>
<dbReference type="InterPro" id="IPR014958">
    <property type="entry name" value="DGC"/>
</dbReference>
<name>A0A645ENS4_9ZZZZ</name>
<dbReference type="Pfam" id="PF08859">
    <property type="entry name" value="DGC"/>
    <property type="match status" value="1"/>
</dbReference>
<organism evidence="1">
    <name type="scientific">bioreactor metagenome</name>
    <dbReference type="NCBI Taxonomy" id="1076179"/>
    <lineage>
        <taxon>unclassified sequences</taxon>
        <taxon>metagenomes</taxon>
        <taxon>ecological metagenomes</taxon>
    </lineage>
</organism>
<gene>
    <name evidence="1" type="ORF">SDC9_150223</name>
</gene>
<dbReference type="AlphaFoldDB" id="A0A645ENS4"/>
<proteinExistence type="predicted"/>
<sequence>MSKVKVVACSGIGKVFGLMTREAVLQVTNNLLPEKAETVCLAHVVTGEADATEKVNGCTCITVDGCPALCAAKSVEQAGGIVKAKFRSVDEMRNHRGVDAGTATALTEDGWKIVDEFAEKIAAKVTELAEEEHNNG</sequence>
<evidence type="ECO:0008006" key="2">
    <source>
        <dbReference type="Google" id="ProtNLM"/>
    </source>
</evidence>
<evidence type="ECO:0000313" key="1">
    <source>
        <dbReference type="EMBL" id="MPN03000.1"/>
    </source>
</evidence>